<dbReference type="InterPro" id="IPR036397">
    <property type="entry name" value="RNaseH_sf"/>
</dbReference>
<dbReference type="EMBL" id="JAROKS010000024">
    <property type="protein sequence ID" value="KAK1787084.1"/>
    <property type="molecule type" value="Genomic_DNA"/>
</dbReference>
<sequence length="125" mass="14052">MNQATYKTVLEENLLPSALTMFRNSDDCFFQQDNAPCDTARSIKSVDKGPSHNACSLQANRTMLHVTQPGQSKVWIRDHQIKTLSWPAQSPNLNPTKNLWNVIKGKLDGHKPSNKAELLDFCARS</sequence>
<keyword evidence="2" id="KW-1185">Reference proteome</keyword>
<gene>
    <name evidence="1" type="ORF">P4O66_017461</name>
</gene>
<name>A0AAD9DNQ0_9TELE</name>
<organism evidence="1 2">
    <name type="scientific">Electrophorus voltai</name>
    <dbReference type="NCBI Taxonomy" id="2609070"/>
    <lineage>
        <taxon>Eukaryota</taxon>
        <taxon>Metazoa</taxon>
        <taxon>Chordata</taxon>
        <taxon>Craniata</taxon>
        <taxon>Vertebrata</taxon>
        <taxon>Euteleostomi</taxon>
        <taxon>Actinopterygii</taxon>
        <taxon>Neopterygii</taxon>
        <taxon>Teleostei</taxon>
        <taxon>Ostariophysi</taxon>
        <taxon>Gymnotiformes</taxon>
        <taxon>Gymnotoidei</taxon>
        <taxon>Gymnotidae</taxon>
        <taxon>Electrophorus</taxon>
    </lineage>
</organism>
<dbReference type="Proteomes" id="UP001239994">
    <property type="component" value="Unassembled WGS sequence"/>
</dbReference>
<reference evidence="1" key="1">
    <citation type="submission" date="2023-03" db="EMBL/GenBank/DDBJ databases">
        <title>Electrophorus voltai genome.</title>
        <authorList>
            <person name="Bian C."/>
        </authorList>
    </citation>
    <scope>NUCLEOTIDE SEQUENCE</scope>
    <source>
        <strain evidence="1">CB-2022</strain>
        <tissue evidence="1">Muscle</tissue>
    </source>
</reference>
<accession>A0AAD9DNQ0</accession>
<proteinExistence type="predicted"/>
<evidence type="ECO:0000313" key="1">
    <source>
        <dbReference type="EMBL" id="KAK1787084.1"/>
    </source>
</evidence>
<protein>
    <recommendedName>
        <fullName evidence="3">Tc1-like transposase DDE domain-containing protein</fullName>
    </recommendedName>
</protein>
<dbReference type="Gene3D" id="3.30.420.10">
    <property type="entry name" value="Ribonuclease H-like superfamily/Ribonuclease H"/>
    <property type="match status" value="1"/>
</dbReference>
<dbReference type="AlphaFoldDB" id="A0AAD9DNQ0"/>
<evidence type="ECO:0000313" key="2">
    <source>
        <dbReference type="Proteomes" id="UP001239994"/>
    </source>
</evidence>
<feature type="non-terminal residue" evidence="1">
    <location>
        <position position="125"/>
    </location>
</feature>
<dbReference type="GO" id="GO:0003676">
    <property type="term" value="F:nucleic acid binding"/>
    <property type="evidence" value="ECO:0007669"/>
    <property type="project" value="InterPro"/>
</dbReference>
<comment type="caution">
    <text evidence="1">The sequence shown here is derived from an EMBL/GenBank/DDBJ whole genome shotgun (WGS) entry which is preliminary data.</text>
</comment>
<evidence type="ECO:0008006" key="3">
    <source>
        <dbReference type="Google" id="ProtNLM"/>
    </source>
</evidence>